<accession>A0A1H9SXY7</accession>
<keyword evidence="1" id="KW-1133">Transmembrane helix</keyword>
<evidence type="ECO:0000313" key="2">
    <source>
        <dbReference type="EMBL" id="SER89697.1"/>
    </source>
</evidence>
<dbReference type="InterPro" id="IPR038750">
    <property type="entry name" value="YczE/YyaS-like"/>
</dbReference>
<evidence type="ECO:0000256" key="1">
    <source>
        <dbReference type="SAM" id="Phobius"/>
    </source>
</evidence>
<dbReference type="EMBL" id="FOHB01000002">
    <property type="protein sequence ID" value="SER89697.1"/>
    <property type="molecule type" value="Genomic_DNA"/>
</dbReference>
<dbReference type="PANTHER" id="PTHR40078:SF1">
    <property type="entry name" value="INTEGRAL MEMBRANE PROTEIN"/>
    <property type="match status" value="1"/>
</dbReference>
<evidence type="ECO:0008006" key="4">
    <source>
        <dbReference type="Google" id="ProtNLM"/>
    </source>
</evidence>
<feature type="transmembrane region" description="Helical" evidence="1">
    <location>
        <begin position="44"/>
        <end position="64"/>
    </location>
</feature>
<dbReference type="PANTHER" id="PTHR40078">
    <property type="entry name" value="INTEGRAL MEMBRANE PROTEIN-RELATED"/>
    <property type="match status" value="1"/>
</dbReference>
<organism evidence="2 3">
    <name type="scientific">Pedococcus cremeus</name>
    <dbReference type="NCBI Taxonomy" id="587636"/>
    <lineage>
        <taxon>Bacteria</taxon>
        <taxon>Bacillati</taxon>
        <taxon>Actinomycetota</taxon>
        <taxon>Actinomycetes</taxon>
        <taxon>Micrococcales</taxon>
        <taxon>Intrasporangiaceae</taxon>
        <taxon>Pedococcus</taxon>
    </lineage>
</organism>
<sequence length="207" mass="20591">MTRRVLQLVIACAVLGAGVALLLGAALGSDGYSSLVSGLTIATGLPFAVVNVAIAVALIALAWTRGTRPGLGTLVQPVVVGVVVGWLLPLVPRPDALGLRFAELAAAFVLLTLGVAGYLATETGAGPAEAAALAFDPPVAFRWSYTVLQVGGALAGWALGAAVGPGTIVTALLVGPAVDLARRTLFRAPRATSASPPAVAQPAAEPC</sequence>
<dbReference type="AlphaFoldDB" id="A0A1H9SXY7"/>
<protein>
    <recommendedName>
        <fullName evidence="4">Membrane protein YczE</fullName>
    </recommendedName>
</protein>
<dbReference type="Proteomes" id="UP000199019">
    <property type="component" value="Unassembled WGS sequence"/>
</dbReference>
<keyword evidence="3" id="KW-1185">Reference proteome</keyword>
<dbReference type="STRING" id="587636.SAMN05216199_1366"/>
<evidence type="ECO:0000313" key="3">
    <source>
        <dbReference type="Proteomes" id="UP000199019"/>
    </source>
</evidence>
<gene>
    <name evidence="2" type="ORF">SAMN05216199_1366</name>
</gene>
<reference evidence="3" key="1">
    <citation type="submission" date="2016-10" db="EMBL/GenBank/DDBJ databases">
        <authorList>
            <person name="Varghese N."/>
            <person name="Submissions S."/>
        </authorList>
    </citation>
    <scope>NUCLEOTIDE SEQUENCE [LARGE SCALE GENOMIC DNA]</scope>
    <source>
        <strain evidence="3">CGMCC 1.6963</strain>
    </source>
</reference>
<name>A0A1H9SXY7_9MICO</name>
<dbReference type="RefSeq" id="WP_091756599.1">
    <property type="nucleotide sequence ID" value="NZ_FOHB01000002.1"/>
</dbReference>
<dbReference type="Pfam" id="PF19700">
    <property type="entry name" value="DUF6198"/>
    <property type="match status" value="1"/>
</dbReference>
<feature type="transmembrane region" description="Helical" evidence="1">
    <location>
        <begin position="71"/>
        <end position="91"/>
    </location>
</feature>
<keyword evidence="1" id="KW-0472">Membrane</keyword>
<keyword evidence="1" id="KW-0812">Transmembrane</keyword>
<proteinExistence type="predicted"/>